<evidence type="ECO:0000313" key="2">
    <source>
        <dbReference type="Proteomes" id="UP000324222"/>
    </source>
</evidence>
<organism evidence="1 2">
    <name type="scientific">Portunus trituberculatus</name>
    <name type="common">Swimming crab</name>
    <name type="synonym">Neptunus trituberculatus</name>
    <dbReference type="NCBI Taxonomy" id="210409"/>
    <lineage>
        <taxon>Eukaryota</taxon>
        <taxon>Metazoa</taxon>
        <taxon>Ecdysozoa</taxon>
        <taxon>Arthropoda</taxon>
        <taxon>Crustacea</taxon>
        <taxon>Multicrustacea</taxon>
        <taxon>Malacostraca</taxon>
        <taxon>Eumalacostraca</taxon>
        <taxon>Eucarida</taxon>
        <taxon>Decapoda</taxon>
        <taxon>Pleocyemata</taxon>
        <taxon>Brachyura</taxon>
        <taxon>Eubrachyura</taxon>
        <taxon>Portunoidea</taxon>
        <taxon>Portunidae</taxon>
        <taxon>Portuninae</taxon>
        <taxon>Portunus</taxon>
    </lineage>
</organism>
<dbReference type="EMBL" id="VSRR010000625">
    <property type="protein sequence ID" value="MPC17838.1"/>
    <property type="molecule type" value="Genomic_DNA"/>
</dbReference>
<protein>
    <submittedName>
        <fullName evidence="1">Uncharacterized protein</fullName>
    </submittedName>
</protein>
<sequence length="69" mass="8030">MEVTGNGEQWSEKALQLTMVNTLDHWVEESAQYKEEEEPSVLDLVFTKKPESPPIIRYQSPMGRRNHIT</sequence>
<dbReference type="Proteomes" id="UP000324222">
    <property type="component" value="Unassembled WGS sequence"/>
</dbReference>
<gene>
    <name evidence="1" type="ORF">E2C01_010705</name>
</gene>
<proteinExistence type="predicted"/>
<name>A0A5B7D943_PORTR</name>
<evidence type="ECO:0000313" key="1">
    <source>
        <dbReference type="EMBL" id="MPC17838.1"/>
    </source>
</evidence>
<keyword evidence="2" id="KW-1185">Reference proteome</keyword>
<reference evidence="1 2" key="1">
    <citation type="submission" date="2019-05" db="EMBL/GenBank/DDBJ databases">
        <title>Another draft genome of Portunus trituberculatus and its Hox gene families provides insights of decapod evolution.</title>
        <authorList>
            <person name="Jeong J.-H."/>
            <person name="Song I."/>
            <person name="Kim S."/>
            <person name="Choi T."/>
            <person name="Kim D."/>
            <person name="Ryu S."/>
            <person name="Kim W."/>
        </authorList>
    </citation>
    <scope>NUCLEOTIDE SEQUENCE [LARGE SCALE GENOMIC DNA]</scope>
    <source>
        <tissue evidence="1">Muscle</tissue>
    </source>
</reference>
<dbReference type="AlphaFoldDB" id="A0A5B7D943"/>
<comment type="caution">
    <text evidence="1">The sequence shown here is derived from an EMBL/GenBank/DDBJ whole genome shotgun (WGS) entry which is preliminary data.</text>
</comment>
<accession>A0A5B7D943</accession>